<dbReference type="GO" id="GO:0004672">
    <property type="term" value="F:protein kinase activity"/>
    <property type="evidence" value="ECO:0007669"/>
    <property type="project" value="UniProtKB-ARBA"/>
</dbReference>
<proteinExistence type="predicted"/>
<name>A0A7U4M031_9BACT</name>
<reference evidence="3 4" key="1">
    <citation type="submission" date="2015-04" db="EMBL/GenBank/DDBJ databases">
        <title>Complete genome sequence of Sulfurovum lithotrophicum ATCC BAA-797T.</title>
        <authorList>
            <person name="Ahn J."/>
            <person name="Park G."/>
            <person name="Jeon W."/>
            <person name="Jang Y."/>
            <person name="Jang M."/>
            <person name="Lee H."/>
            <person name="Lee H."/>
        </authorList>
    </citation>
    <scope>NUCLEOTIDE SEQUENCE [LARGE SCALE GENOMIC DNA]</scope>
    <source>
        <strain evidence="4">ATCC BAA-797 / 42BKT</strain>
    </source>
</reference>
<keyword evidence="4" id="KW-1185">Reference proteome</keyword>
<feature type="modified residue" description="Phosphohistidine" evidence="1">
    <location>
        <position position="368"/>
    </location>
</feature>
<protein>
    <recommendedName>
        <fullName evidence="2">HPt domain-containing protein</fullName>
    </recommendedName>
</protein>
<evidence type="ECO:0000259" key="2">
    <source>
        <dbReference type="PROSITE" id="PS50894"/>
    </source>
</evidence>
<gene>
    <name evidence="3" type="ORF">YH65_02550</name>
</gene>
<dbReference type="AlphaFoldDB" id="A0A7U4M031"/>
<keyword evidence="1" id="KW-0597">Phosphoprotein</keyword>
<dbReference type="SUPFAM" id="SSF47226">
    <property type="entry name" value="Histidine-containing phosphotransfer domain, HPT domain"/>
    <property type="match status" value="1"/>
</dbReference>
<evidence type="ECO:0000313" key="4">
    <source>
        <dbReference type="Proteomes" id="UP000034444"/>
    </source>
</evidence>
<dbReference type="Proteomes" id="UP000034444">
    <property type="component" value="Chromosome"/>
</dbReference>
<reference evidence="4" key="2">
    <citation type="journal article" date="2017" name="Stand. Genomic Sci.">
        <title>Complete genome sequence of the sulfur-oxidizing chemolithoautotrophic Sulfurovum lithotrophicum 42BKTT.</title>
        <authorList>
            <person name="Jeon W."/>
            <person name="Priscilla L."/>
            <person name="Park G."/>
            <person name="Lee H."/>
            <person name="Lee N."/>
            <person name="Lee D."/>
            <person name="Kwon H."/>
            <person name="Ahn I."/>
            <person name="Lee C."/>
            <person name="Lee H."/>
            <person name="Ahn J."/>
        </authorList>
    </citation>
    <scope>NUCLEOTIDE SEQUENCE [LARGE SCALE GENOMIC DNA]</scope>
    <source>
        <strain evidence="4">ATCC BAA-797 / 42BKT</strain>
    </source>
</reference>
<dbReference type="GO" id="GO:0000160">
    <property type="term" value="P:phosphorelay signal transduction system"/>
    <property type="evidence" value="ECO:0007669"/>
    <property type="project" value="InterPro"/>
</dbReference>
<dbReference type="EMBL" id="CP011308">
    <property type="protein sequence ID" value="AKF24398.1"/>
    <property type="molecule type" value="Genomic_DNA"/>
</dbReference>
<feature type="domain" description="HPt" evidence="2">
    <location>
        <begin position="329"/>
        <end position="425"/>
    </location>
</feature>
<sequence length="425" mass="48147">MYYITNQNGQIIAASSDLLALLQVDSIEVLYKKIALDAIELTAEEKDIIIKTPLDEAHYKKEEEILLSLLGEMTLIRLTEKISGEIGIAEELPSSVEEKEEKLLLLEKESVIPESKSKEKEEEALFEIREPADEQETSVPEAKAKKQEKVPEDDLFDLILPDNAEETIGEIEDKAVLEKAVGPIYIDVKEIAQSIGISPEDYNTFLTEYIDTALSLEDDLRSKEKSKRTAATHTLFHLSNVLRLPVVTEIIEQLKYTEDEDIESSIQSFYNTLSRLTTTKPKAAAGEKEIPIKKEIKPSEGFGTIDLSNVKPIYFDFQVEQAANELSLPAELIEEFIHDFIKQAHEETDKMLKAYEKGDLETINKIGHLLKGTASNLRITPLADTLYEIQFCEDSSQLEKLIKEYWGHFIAFETQFELTSKNKGK</sequence>
<dbReference type="InterPro" id="IPR036641">
    <property type="entry name" value="HPT_dom_sf"/>
</dbReference>
<evidence type="ECO:0000313" key="3">
    <source>
        <dbReference type="EMBL" id="AKF24398.1"/>
    </source>
</evidence>
<dbReference type="InterPro" id="IPR008207">
    <property type="entry name" value="Sig_transdc_His_kin_Hpt_dom"/>
</dbReference>
<organism evidence="3 4">
    <name type="scientific">Sulfurovum lithotrophicum</name>
    <dbReference type="NCBI Taxonomy" id="206403"/>
    <lineage>
        <taxon>Bacteria</taxon>
        <taxon>Pseudomonadati</taxon>
        <taxon>Campylobacterota</taxon>
        <taxon>Epsilonproteobacteria</taxon>
        <taxon>Campylobacterales</taxon>
        <taxon>Sulfurovaceae</taxon>
        <taxon>Sulfurovum</taxon>
    </lineage>
</organism>
<dbReference type="PROSITE" id="PS50894">
    <property type="entry name" value="HPT"/>
    <property type="match status" value="1"/>
</dbReference>
<dbReference type="KEGG" id="slh:YH65_02550"/>
<dbReference type="Gene3D" id="1.20.120.160">
    <property type="entry name" value="HPT domain"/>
    <property type="match status" value="1"/>
</dbReference>
<dbReference type="RefSeq" id="WP_046550496.1">
    <property type="nucleotide sequence ID" value="NZ_CP011308.1"/>
</dbReference>
<evidence type="ECO:0000256" key="1">
    <source>
        <dbReference type="PROSITE-ProRule" id="PRU00110"/>
    </source>
</evidence>
<dbReference type="OrthoDB" id="5338539at2"/>
<accession>A0A7U4M031</accession>